<dbReference type="PANTHER" id="PTHR33070:SF129">
    <property type="entry name" value="DUF241 DOMAIN PROTEIN"/>
    <property type="match status" value="1"/>
</dbReference>
<dbReference type="GO" id="GO:0048364">
    <property type="term" value="P:root development"/>
    <property type="evidence" value="ECO:0007669"/>
    <property type="project" value="InterPro"/>
</dbReference>
<dbReference type="EMBL" id="JAAARO010000007">
    <property type="protein sequence ID" value="KAF5745801.1"/>
    <property type="molecule type" value="Genomic_DNA"/>
</dbReference>
<dbReference type="PANTHER" id="PTHR33070">
    <property type="entry name" value="OS06G0725500 PROTEIN"/>
    <property type="match status" value="1"/>
</dbReference>
<comment type="caution">
    <text evidence="1">The sequence shown here is derived from an EMBL/GenBank/DDBJ whole genome shotgun (WGS) entry which is preliminary data.</text>
</comment>
<dbReference type="GO" id="GO:0048367">
    <property type="term" value="P:shoot system development"/>
    <property type="evidence" value="ECO:0007669"/>
    <property type="project" value="InterPro"/>
</dbReference>
<organism evidence="1 2">
    <name type="scientific">Tripterygium wilfordii</name>
    <name type="common">Thunder God vine</name>
    <dbReference type="NCBI Taxonomy" id="458696"/>
    <lineage>
        <taxon>Eukaryota</taxon>
        <taxon>Viridiplantae</taxon>
        <taxon>Streptophyta</taxon>
        <taxon>Embryophyta</taxon>
        <taxon>Tracheophyta</taxon>
        <taxon>Spermatophyta</taxon>
        <taxon>Magnoliopsida</taxon>
        <taxon>eudicotyledons</taxon>
        <taxon>Gunneridae</taxon>
        <taxon>Pentapetalae</taxon>
        <taxon>rosids</taxon>
        <taxon>fabids</taxon>
        <taxon>Celastrales</taxon>
        <taxon>Celastraceae</taxon>
        <taxon>Tripterygium</taxon>
    </lineage>
</organism>
<dbReference type="InParanoid" id="A0A7J7DHH5"/>
<evidence type="ECO:0000313" key="1">
    <source>
        <dbReference type="EMBL" id="KAF5745801.1"/>
    </source>
</evidence>
<dbReference type="InterPro" id="IPR004320">
    <property type="entry name" value="BPS1_pln"/>
</dbReference>
<accession>A0A7J7DHH5</accession>
<evidence type="ECO:0008006" key="3">
    <source>
        <dbReference type="Google" id="ProtNLM"/>
    </source>
</evidence>
<keyword evidence="2" id="KW-1185">Reference proteome</keyword>
<dbReference type="Proteomes" id="UP000593562">
    <property type="component" value="Unassembled WGS sequence"/>
</dbReference>
<sequence length="280" mass="31578">MASSPLKHKPTFHARFNSLPSNPHPLVQQIDEQPRATTEACNCSSKLSGLKDLYDSVAALLQLPQTQQALAQEYFRKLVNEVIDWSLKLLETSGTAKDALSVAKESVHELQSALRRRRRGDEFGLSNEVNKYLTSRREVKKVIRNILRESKMKNSSSIVKEMSVHDSIRILREVQEATQSVLEAVLVNVSGPSKGSKWSLVSNLVLSKGEAKAEELNEFEKVDASVCAILGVYQKSMNFFHVKNELEKLLSSIQEFEDGLEWLIWCLIRSRVSLLNILSQ</sequence>
<name>A0A7J7DHH5_TRIWF</name>
<protein>
    <recommendedName>
        <fullName evidence="3">DUF241 domain protein</fullName>
    </recommendedName>
</protein>
<evidence type="ECO:0000313" key="2">
    <source>
        <dbReference type="Proteomes" id="UP000593562"/>
    </source>
</evidence>
<dbReference type="Pfam" id="PF03087">
    <property type="entry name" value="BPS1"/>
    <property type="match status" value="1"/>
</dbReference>
<reference evidence="1 2" key="1">
    <citation type="journal article" date="2020" name="Nat. Commun.">
        <title>Genome of Tripterygium wilfordii and identification of cytochrome P450 involved in triptolide biosynthesis.</title>
        <authorList>
            <person name="Tu L."/>
            <person name="Su P."/>
            <person name="Zhang Z."/>
            <person name="Gao L."/>
            <person name="Wang J."/>
            <person name="Hu T."/>
            <person name="Zhou J."/>
            <person name="Zhang Y."/>
            <person name="Zhao Y."/>
            <person name="Liu Y."/>
            <person name="Song Y."/>
            <person name="Tong Y."/>
            <person name="Lu Y."/>
            <person name="Yang J."/>
            <person name="Xu C."/>
            <person name="Jia M."/>
            <person name="Peters R.J."/>
            <person name="Huang L."/>
            <person name="Gao W."/>
        </authorList>
    </citation>
    <scope>NUCLEOTIDE SEQUENCE [LARGE SCALE GENOMIC DNA]</scope>
    <source>
        <strain evidence="2">cv. XIE 37</strain>
        <tissue evidence="1">Leaf</tissue>
    </source>
</reference>
<proteinExistence type="predicted"/>
<dbReference type="AlphaFoldDB" id="A0A7J7DHH5"/>
<gene>
    <name evidence="1" type="ORF">HS088_TW07G01395</name>
</gene>